<organism evidence="4 5">
    <name type="scientific">Pyrrhoderma noxium</name>
    <dbReference type="NCBI Taxonomy" id="2282107"/>
    <lineage>
        <taxon>Eukaryota</taxon>
        <taxon>Fungi</taxon>
        <taxon>Dikarya</taxon>
        <taxon>Basidiomycota</taxon>
        <taxon>Agaricomycotina</taxon>
        <taxon>Agaricomycetes</taxon>
        <taxon>Hymenochaetales</taxon>
        <taxon>Hymenochaetaceae</taxon>
        <taxon>Pyrrhoderma</taxon>
    </lineage>
</organism>
<keyword evidence="5" id="KW-1185">Reference proteome</keyword>
<evidence type="ECO:0000313" key="4">
    <source>
        <dbReference type="EMBL" id="PAV21771.1"/>
    </source>
</evidence>
<accession>A0A286UQ96</accession>
<dbReference type="STRING" id="2282107.A0A286UQ96"/>
<dbReference type="PANTHER" id="PTHR40465">
    <property type="entry name" value="CHROMOSOME 1, WHOLE GENOME SHOTGUN SEQUENCE"/>
    <property type="match status" value="1"/>
</dbReference>
<reference evidence="4 5" key="1">
    <citation type="journal article" date="2017" name="Mol. Ecol.">
        <title>Comparative and population genomic landscape of Phellinus noxius: A hypervariable fungus causing root rot in trees.</title>
        <authorList>
            <person name="Chung C.L."/>
            <person name="Lee T.J."/>
            <person name="Akiba M."/>
            <person name="Lee H.H."/>
            <person name="Kuo T.H."/>
            <person name="Liu D."/>
            <person name="Ke H.M."/>
            <person name="Yokoi T."/>
            <person name="Roa M.B."/>
            <person name="Lu M.J."/>
            <person name="Chang Y.Y."/>
            <person name="Ann P.J."/>
            <person name="Tsai J.N."/>
            <person name="Chen C.Y."/>
            <person name="Tzean S.S."/>
            <person name="Ota Y."/>
            <person name="Hattori T."/>
            <person name="Sahashi N."/>
            <person name="Liou R.F."/>
            <person name="Kikuchi T."/>
            <person name="Tsai I.J."/>
        </authorList>
    </citation>
    <scope>NUCLEOTIDE SEQUENCE [LARGE SCALE GENOMIC DNA]</scope>
    <source>
        <strain evidence="4 5">FFPRI411160</strain>
    </source>
</reference>
<feature type="transmembrane region" description="Helical" evidence="2">
    <location>
        <begin position="51"/>
        <end position="76"/>
    </location>
</feature>
<keyword evidence="2" id="KW-0812">Transmembrane</keyword>
<feature type="compositionally biased region" description="Polar residues" evidence="1">
    <location>
        <begin position="266"/>
        <end position="286"/>
    </location>
</feature>
<sequence length="372" mass="41103">MSGAEGNHSLGGTFGIAFIGGMISMALYGITTLQTYLYYQYYPNDRWTLKALVASIWTLDTLQVALVTHAIYHYLILNYSNPLALTEGIWSLYVSILCNLLVGTIVQLFFGLRVHILSGKRWWLTILIMVSIAAHFGFGLDTVIEMLILKAFNKIPSITFTAALPFAITAVIPDVLIAASLCYFLHSSRSGFRGTNTLINSLMIYAINRCILTSAMAIVEVVLFAAIPGSFYFIAVDFCIGKLYANSILATLNTRRVLSGRGLESDTLSLSDPSSRSVITPPSDSNPGHYGRRLRDRDVELTDLRVTWPSRVRTQESNLSGVGVNSELHRTINSRKDDDSDVNIVVPIQMDVEAQESDHGDKKLSRTIGFES</sequence>
<dbReference type="PANTHER" id="PTHR40465:SF1">
    <property type="entry name" value="DUF6534 DOMAIN-CONTAINING PROTEIN"/>
    <property type="match status" value="1"/>
</dbReference>
<feature type="transmembrane region" description="Helical" evidence="2">
    <location>
        <begin position="231"/>
        <end position="252"/>
    </location>
</feature>
<keyword evidence="2" id="KW-1133">Transmembrane helix</keyword>
<feature type="transmembrane region" description="Helical" evidence="2">
    <location>
        <begin position="12"/>
        <end position="39"/>
    </location>
</feature>
<name>A0A286UQ96_9AGAM</name>
<dbReference type="EMBL" id="NBII01000002">
    <property type="protein sequence ID" value="PAV21771.1"/>
    <property type="molecule type" value="Genomic_DNA"/>
</dbReference>
<dbReference type="InterPro" id="IPR045339">
    <property type="entry name" value="DUF6534"/>
</dbReference>
<feature type="transmembrane region" description="Helical" evidence="2">
    <location>
        <begin position="122"/>
        <end position="140"/>
    </location>
</feature>
<gene>
    <name evidence="4" type="ORF">PNOK_0172800</name>
</gene>
<protein>
    <recommendedName>
        <fullName evidence="3">DUF6534 domain-containing protein</fullName>
    </recommendedName>
</protein>
<evidence type="ECO:0000256" key="2">
    <source>
        <dbReference type="SAM" id="Phobius"/>
    </source>
</evidence>
<proteinExistence type="predicted"/>
<evidence type="ECO:0000313" key="5">
    <source>
        <dbReference type="Proteomes" id="UP000217199"/>
    </source>
</evidence>
<feature type="transmembrane region" description="Helical" evidence="2">
    <location>
        <begin position="160"/>
        <end position="185"/>
    </location>
</feature>
<feature type="transmembrane region" description="Helical" evidence="2">
    <location>
        <begin position="206"/>
        <end position="225"/>
    </location>
</feature>
<evidence type="ECO:0000256" key="1">
    <source>
        <dbReference type="SAM" id="MobiDB-lite"/>
    </source>
</evidence>
<dbReference type="Proteomes" id="UP000217199">
    <property type="component" value="Unassembled WGS sequence"/>
</dbReference>
<dbReference type="OrthoDB" id="3012488at2759"/>
<comment type="caution">
    <text evidence="4">The sequence shown here is derived from an EMBL/GenBank/DDBJ whole genome shotgun (WGS) entry which is preliminary data.</text>
</comment>
<dbReference type="InParanoid" id="A0A286UQ96"/>
<evidence type="ECO:0000259" key="3">
    <source>
        <dbReference type="Pfam" id="PF20152"/>
    </source>
</evidence>
<feature type="region of interest" description="Disordered" evidence="1">
    <location>
        <begin position="264"/>
        <end position="292"/>
    </location>
</feature>
<dbReference type="AlphaFoldDB" id="A0A286UQ96"/>
<feature type="domain" description="DUF6534" evidence="3">
    <location>
        <begin position="171"/>
        <end position="256"/>
    </location>
</feature>
<feature type="transmembrane region" description="Helical" evidence="2">
    <location>
        <begin position="88"/>
        <end position="110"/>
    </location>
</feature>
<feature type="region of interest" description="Disordered" evidence="1">
    <location>
        <begin position="353"/>
        <end position="372"/>
    </location>
</feature>
<dbReference type="Pfam" id="PF20152">
    <property type="entry name" value="DUF6534"/>
    <property type="match status" value="1"/>
</dbReference>
<keyword evidence="2" id="KW-0472">Membrane</keyword>